<accession>A0ABU9YBB2</accession>
<dbReference type="PANTHER" id="PTHR19328">
    <property type="entry name" value="HEDGEHOG-INTERACTING PROTEIN"/>
    <property type="match status" value="1"/>
</dbReference>
<sequence length="410" mass="42587">MTRFSICTLLSLPALIAAACSASPGPAQNASTPTTTPPISMELPENAPLDPSIVNVPATTGRANLAPTAPPFTITPIGQFNTPFALAFLPDGGLLVTEKAGHLKRRATNGSVTEIAGVPSVARGGQGGLLDVAVAPDFAASKRIYLSYSEPRSQGSSLALASATLGATSLSDVRVIWRAGSDGPGGQFGANIAFAPDGKSLFLSSGERQRFTPAQDPDRALGKILHLTLDGQPAPGNPMAAAGGVRAATWSSGHRNPYGLSFDSAGRLWEVEMGPRGGDELNLILPGRNYGWPIVSNGDNYSGQPIPDHPSRPDLEAPKLWWNPSISPGGMIIYSGAMFPAWKGSAFIAALSGEALIRVGLNGDTATPGDQWKMGMRIRDIAQAPDGAIWLLGEGGGDRKGQLLRLTPKS</sequence>
<dbReference type="Pfam" id="PF07995">
    <property type="entry name" value="GSDH"/>
    <property type="match status" value="1"/>
</dbReference>
<dbReference type="InterPro" id="IPR012938">
    <property type="entry name" value="Glc/Sorbosone_DH"/>
</dbReference>
<organism evidence="4 5">
    <name type="scientific">Sphingomonas oligophenolica</name>
    <dbReference type="NCBI Taxonomy" id="301154"/>
    <lineage>
        <taxon>Bacteria</taxon>
        <taxon>Pseudomonadati</taxon>
        <taxon>Pseudomonadota</taxon>
        <taxon>Alphaproteobacteria</taxon>
        <taxon>Sphingomonadales</taxon>
        <taxon>Sphingomonadaceae</taxon>
        <taxon>Sphingomonas</taxon>
    </lineage>
</organism>
<dbReference type="Proteomes" id="UP001419910">
    <property type="component" value="Unassembled WGS sequence"/>
</dbReference>
<reference evidence="4 5" key="1">
    <citation type="submission" date="2024-05" db="EMBL/GenBank/DDBJ databases">
        <authorList>
            <person name="Liu Q."/>
            <person name="Xin Y.-H."/>
        </authorList>
    </citation>
    <scope>NUCLEOTIDE SEQUENCE [LARGE SCALE GENOMIC DNA]</scope>
    <source>
        <strain evidence="4 5">CGMCC 1.10181</strain>
    </source>
</reference>
<evidence type="ECO:0000313" key="4">
    <source>
        <dbReference type="EMBL" id="MEN2793092.1"/>
    </source>
</evidence>
<evidence type="ECO:0000259" key="3">
    <source>
        <dbReference type="Pfam" id="PF07995"/>
    </source>
</evidence>
<keyword evidence="4" id="KW-0560">Oxidoreductase</keyword>
<dbReference type="Gene3D" id="2.120.10.30">
    <property type="entry name" value="TolB, C-terminal domain"/>
    <property type="match status" value="1"/>
</dbReference>
<dbReference type="PROSITE" id="PS51257">
    <property type="entry name" value="PROKAR_LIPOPROTEIN"/>
    <property type="match status" value="1"/>
</dbReference>
<dbReference type="RefSeq" id="WP_343890184.1">
    <property type="nucleotide sequence ID" value="NZ_BAAAEH010000030.1"/>
</dbReference>
<feature type="region of interest" description="Disordered" evidence="1">
    <location>
        <begin position="23"/>
        <end position="45"/>
    </location>
</feature>
<dbReference type="InterPro" id="IPR011041">
    <property type="entry name" value="Quinoprot_gluc/sorb_DH_b-prop"/>
</dbReference>
<evidence type="ECO:0000313" key="5">
    <source>
        <dbReference type="Proteomes" id="UP001419910"/>
    </source>
</evidence>
<keyword evidence="2" id="KW-0732">Signal</keyword>
<comment type="caution">
    <text evidence="4">The sequence shown here is derived from an EMBL/GenBank/DDBJ whole genome shotgun (WGS) entry which is preliminary data.</text>
</comment>
<keyword evidence="5" id="KW-1185">Reference proteome</keyword>
<dbReference type="PANTHER" id="PTHR19328:SF75">
    <property type="entry name" value="ALDOSE SUGAR DEHYDROGENASE YLII"/>
    <property type="match status" value="1"/>
</dbReference>
<name>A0ABU9YBB2_9SPHN</name>
<evidence type="ECO:0000256" key="2">
    <source>
        <dbReference type="SAM" id="SignalP"/>
    </source>
</evidence>
<dbReference type="SUPFAM" id="SSF50952">
    <property type="entry name" value="Soluble quinoprotein glucose dehydrogenase"/>
    <property type="match status" value="1"/>
</dbReference>
<feature type="chain" id="PRO_5046670442" evidence="2">
    <location>
        <begin position="30"/>
        <end position="410"/>
    </location>
</feature>
<feature type="compositionally biased region" description="Polar residues" evidence="1">
    <location>
        <begin position="26"/>
        <end position="38"/>
    </location>
</feature>
<dbReference type="InterPro" id="IPR011042">
    <property type="entry name" value="6-blade_b-propeller_TolB-like"/>
</dbReference>
<protein>
    <submittedName>
        <fullName evidence="4">PQQ-dependent sugar dehydrogenase</fullName>
        <ecNumber evidence="4">1.1.5.-</ecNumber>
    </submittedName>
</protein>
<dbReference type="GO" id="GO:0016491">
    <property type="term" value="F:oxidoreductase activity"/>
    <property type="evidence" value="ECO:0007669"/>
    <property type="project" value="UniProtKB-KW"/>
</dbReference>
<evidence type="ECO:0000256" key="1">
    <source>
        <dbReference type="SAM" id="MobiDB-lite"/>
    </source>
</evidence>
<proteinExistence type="predicted"/>
<feature type="signal peptide" evidence="2">
    <location>
        <begin position="1"/>
        <end position="29"/>
    </location>
</feature>
<gene>
    <name evidence="4" type="ORF">ABC974_25935</name>
</gene>
<feature type="domain" description="Glucose/Sorbosone dehydrogenase" evidence="3">
    <location>
        <begin position="80"/>
        <end position="404"/>
    </location>
</feature>
<dbReference type="EC" id="1.1.5.-" evidence="4"/>
<dbReference type="EMBL" id="JBDIME010000038">
    <property type="protein sequence ID" value="MEN2793092.1"/>
    <property type="molecule type" value="Genomic_DNA"/>
</dbReference>